<feature type="domain" description="FAD dependent oxidoreductase" evidence="6">
    <location>
        <begin position="3"/>
        <end position="349"/>
    </location>
</feature>
<dbReference type="PANTHER" id="PTHR13847:SF289">
    <property type="entry name" value="GLYCINE OXIDASE"/>
    <property type="match status" value="1"/>
</dbReference>
<evidence type="ECO:0000256" key="3">
    <source>
        <dbReference type="ARBA" id="ARBA00023002"/>
    </source>
</evidence>
<comment type="caution">
    <text evidence="7">The sequence shown here is derived from an EMBL/GenBank/DDBJ whole genome shotgun (WGS) entry which is preliminary data.</text>
</comment>
<dbReference type="PANTHER" id="PTHR13847">
    <property type="entry name" value="SARCOSINE DEHYDROGENASE-RELATED"/>
    <property type="match status" value="1"/>
</dbReference>
<evidence type="ECO:0000256" key="1">
    <source>
        <dbReference type="ARBA" id="ARBA00004948"/>
    </source>
</evidence>
<dbReference type="EC" id="1.4.3.19" evidence="5"/>
<keyword evidence="3 7" id="KW-0560">Oxidoreductase</keyword>
<evidence type="ECO:0000313" key="8">
    <source>
        <dbReference type="Proteomes" id="UP001183222"/>
    </source>
</evidence>
<dbReference type="NCBIfam" id="TIGR02352">
    <property type="entry name" value="thiamin_ThiO"/>
    <property type="match status" value="1"/>
</dbReference>
<keyword evidence="8" id="KW-1185">Reference proteome</keyword>
<dbReference type="SUPFAM" id="SSF54373">
    <property type="entry name" value="FAD-linked reductases, C-terminal domain"/>
    <property type="match status" value="1"/>
</dbReference>
<comment type="catalytic activity">
    <reaction evidence="4">
        <text>glycine + O2 + H2O = glyoxylate + H2O2 + NH4(+)</text>
        <dbReference type="Rhea" id="RHEA:11532"/>
        <dbReference type="ChEBI" id="CHEBI:15377"/>
        <dbReference type="ChEBI" id="CHEBI:15379"/>
        <dbReference type="ChEBI" id="CHEBI:16240"/>
        <dbReference type="ChEBI" id="CHEBI:28938"/>
        <dbReference type="ChEBI" id="CHEBI:36655"/>
        <dbReference type="ChEBI" id="CHEBI:57305"/>
        <dbReference type="EC" id="1.4.3.19"/>
    </reaction>
</comment>
<dbReference type="InterPro" id="IPR006076">
    <property type="entry name" value="FAD-dep_OxRdtase"/>
</dbReference>
<organism evidence="7 8">
    <name type="scientific">Blastococcus goldschmidtiae</name>
    <dbReference type="NCBI Taxonomy" id="3075546"/>
    <lineage>
        <taxon>Bacteria</taxon>
        <taxon>Bacillati</taxon>
        <taxon>Actinomycetota</taxon>
        <taxon>Actinomycetes</taxon>
        <taxon>Geodermatophilales</taxon>
        <taxon>Geodermatophilaceae</taxon>
        <taxon>Blastococcus</taxon>
    </lineage>
</organism>
<dbReference type="GO" id="GO:0043799">
    <property type="term" value="F:glycine oxidase activity"/>
    <property type="evidence" value="ECO:0007669"/>
    <property type="project" value="UniProtKB-EC"/>
</dbReference>
<dbReference type="InterPro" id="IPR012727">
    <property type="entry name" value="Gly_oxidase_ThiO"/>
</dbReference>
<evidence type="ECO:0000256" key="4">
    <source>
        <dbReference type="ARBA" id="ARBA00049872"/>
    </source>
</evidence>
<evidence type="ECO:0000313" key="7">
    <source>
        <dbReference type="EMBL" id="MDT0274329.1"/>
    </source>
</evidence>
<gene>
    <name evidence="7" type="primary">thiO</name>
    <name evidence="7" type="ORF">RM425_00285</name>
</gene>
<name>A0ABU2K1V2_9ACTN</name>
<dbReference type="SUPFAM" id="SSF51905">
    <property type="entry name" value="FAD/NAD(P)-binding domain"/>
    <property type="match status" value="1"/>
</dbReference>
<proteinExistence type="predicted"/>
<reference evidence="8" key="1">
    <citation type="submission" date="2023-07" db="EMBL/GenBank/DDBJ databases">
        <title>30 novel species of actinomycetes from the DSMZ collection.</title>
        <authorList>
            <person name="Nouioui I."/>
        </authorList>
    </citation>
    <scope>NUCLEOTIDE SEQUENCE [LARGE SCALE GENOMIC DNA]</scope>
    <source>
        <strain evidence="8">DSM 46792</strain>
    </source>
</reference>
<comment type="pathway">
    <text evidence="1">Cofactor biosynthesis; thiamine diphosphate biosynthesis.</text>
</comment>
<dbReference type="Gene3D" id="3.50.50.60">
    <property type="entry name" value="FAD/NAD(P)-binding domain"/>
    <property type="match status" value="1"/>
</dbReference>
<sequence length="379" mass="39076">MTDAVVAGGGLVGLSVAWRAARRGLSVTVVDDAPGAGASLAAAGMLAPVAEAGYREEDLLRLGLASLASWPAFAAELEAASGMPVGLRTTGTLVLGFDEDDVRELDALLRFQRELGLTAERLTPREARRREPALTPRVRGGLLVEGDHSVDGRAVHAALLAAAAAAGVQLVRERVAEVVVERDRAVGLRLTSGSVVRAGTTVLALGAHSGGLPGLPALPVRPVKGQILRLAGADGLLQGTVRALVRGRHVYLVPYGDGGVIVGATVEDRGFDARVTAGGVHDLLHDAIEVVPEVEELELAETLARWRPGTPDNAPLLGPSSLPGLVLATGHHRNGVLLTPVTAEATAELLVSGSLPEVAAPFTADRFAVGTSEGDPRCR</sequence>
<keyword evidence="2" id="KW-0784">Thiamine biosynthesis</keyword>
<dbReference type="InterPro" id="IPR036188">
    <property type="entry name" value="FAD/NAD-bd_sf"/>
</dbReference>
<accession>A0ABU2K1V2</accession>
<evidence type="ECO:0000259" key="6">
    <source>
        <dbReference type="Pfam" id="PF01266"/>
    </source>
</evidence>
<protein>
    <recommendedName>
        <fullName evidence="5">glycine oxidase</fullName>
        <ecNumber evidence="5">1.4.3.19</ecNumber>
    </recommendedName>
</protein>
<dbReference type="EMBL" id="JAVREI010000001">
    <property type="protein sequence ID" value="MDT0274329.1"/>
    <property type="molecule type" value="Genomic_DNA"/>
</dbReference>
<dbReference type="Gene3D" id="3.30.9.10">
    <property type="entry name" value="D-Amino Acid Oxidase, subunit A, domain 2"/>
    <property type="match status" value="1"/>
</dbReference>
<dbReference type="RefSeq" id="WP_311343182.1">
    <property type="nucleotide sequence ID" value="NZ_JAVREI010000001.1"/>
</dbReference>
<evidence type="ECO:0000256" key="2">
    <source>
        <dbReference type="ARBA" id="ARBA00022977"/>
    </source>
</evidence>
<evidence type="ECO:0000256" key="5">
    <source>
        <dbReference type="ARBA" id="ARBA00050018"/>
    </source>
</evidence>
<dbReference type="Pfam" id="PF01266">
    <property type="entry name" value="DAO"/>
    <property type="match status" value="1"/>
</dbReference>
<dbReference type="Proteomes" id="UP001183222">
    <property type="component" value="Unassembled WGS sequence"/>
</dbReference>